<dbReference type="EMBL" id="FAXN01000015">
    <property type="protein sequence ID" value="CUV65064.1"/>
    <property type="molecule type" value="Genomic_DNA"/>
</dbReference>
<name>A0A0S4XM72_9BACT</name>
<keyword evidence="1" id="KW-0472">Membrane</keyword>
<keyword evidence="1" id="KW-0812">Transmembrane</keyword>
<sequence>MEENKQTYWPHMIVGFLFLGLGLGFWTIKSASSMPVEKENDYMMSYQDVDTNINEIVKKQELFRQNYEIKILNTKTIKLEENKNSRRNFLNPVEIQKGENKFTYSVVDKNGQIVKNADVSFMLTRPHTDADDQRINKINFVNNSYQTPNIKITKPGRYMLVTRVKIGETVGFLETPAYLQ</sequence>
<evidence type="ECO:0000256" key="1">
    <source>
        <dbReference type="SAM" id="Phobius"/>
    </source>
</evidence>
<dbReference type="AlphaFoldDB" id="A0A0S4XM72"/>
<feature type="domain" description="YtkA-like" evidence="2">
    <location>
        <begin position="92"/>
        <end position="159"/>
    </location>
</feature>
<dbReference type="InterPro" id="IPR032693">
    <property type="entry name" value="YtkA-like_dom"/>
</dbReference>
<gene>
    <name evidence="3" type="ORF">BN3087_170017</name>
</gene>
<feature type="transmembrane region" description="Helical" evidence="1">
    <location>
        <begin position="12"/>
        <end position="28"/>
    </location>
</feature>
<accession>A0A0S4XM72</accession>
<dbReference type="Pfam" id="PF13115">
    <property type="entry name" value="YtkA"/>
    <property type="match status" value="1"/>
</dbReference>
<keyword evidence="1" id="KW-1133">Transmembrane helix</keyword>
<reference evidence="3" key="1">
    <citation type="submission" date="2015-11" db="EMBL/GenBank/DDBJ databases">
        <authorList>
            <person name="Zhang Y."/>
            <person name="Guo Z."/>
        </authorList>
    </citation>
    <scope>NUCLEOTIDE SEQUENCE</scope>
    <source>
        <strain evidence="3">BN30871</strain>
    </source>
</reference>
<proteinExistence type="predicted"/>
<organism evidence="3">
    <name type="scientific">Sulfurovum sp. enrichment culture clone C5</name>
    <dbReference type="NCBI Taxonomy" id="497650"/>
    <lineage>
        <taxon>Bacteria</taxon>
        <taxon>Pseudomonadati</taxon>
        <taxon>Campylobacterota</taxon>
        <taxon>Epsilonproteobacteria</taxon>
        <taxon>Campylobacterales</taxon>
        <taxon>Sulfurovaceae</taxon>
        <taxon>Sulfurovum</taxon>
        <taxon>environmental samples</taxon>
    </lineage>
</organism>
<protein>
    <submittedName>
        <fullName evidence="3">Putative 4-hydroxy-3-methylbut-2-en-1-yl diphosphate synthase</fullName>
    </submittedName>
</protein>
<evidence type="ECO:0000259" key="2">
    <source>
        <dbReference type="Pfam" id="PF13115"/>
    </source>
</evidence>
<evidence type="ECO:0000313" key="3">
    <source>
        <dbReference type="EMBL" id="CUV65064.1"/>
    </source>
</evidence>